<dbReference type="GO" id="GO:0015288">
    <property type="term" value="F:porin activity"/>
    <property type="evidence" value="ECO:0007669"/>
    <property type="project" value="TreeGrafter"/>
</dbReference>
<dbReference type="AlphaFoldDB" id="I5C371"/>
<keyword evidence="8" id="KW-1185">Reference proteome</keyword>
<dbReference type="GO" id="GO:0015562">
    <property type="term" value="F:efflux transmembrane transporter activity"/>
    <property type="evidence" value="ECO:0007669"/>
    <property type="project" value="InterPro"/>
</dbReference>
<dbReference type="OrthoDB" id="9811587at2"/>
<sequence length="359" mass="41531">MRLFRALFLYFVCCSCYLATTLSVVAQETYDLEALFTHASTQLPQLRMARLEEKIQLTEQQVALAGWWPRVGVEADYFRFFQQPVAIFPDFNNPESGQFQEVETGVPFNSTVNAFLEQPLLNNRLIQAKQQQSAVENAQRAQLETLLANQQKEIARAFYLALEAQEEILLRQEDLTRQKRQLRDAEALVRAGLRDRTDIKRAEIALLQTEAALFEAEQQEKAAKDLLISRVGLDPEQKFTLQADPPNTLLEPELAAERFNWRDRPEYRFYQASLEQQRVNLAFAKRQFLPEISAFLNYNLLFQTPNGPELFNQAFPNSLTGFRFSLPLFTGNERNLRIRQARFAADQQNEALRQLELDS</sequence>
<dbReference type="SUPFAM" id="SSF56954">
    <property type="entry name" value="Outer membrane efflux proteins (OEP)"/>
    <property type="match status" value="1"/>
</dbReference>
<dbReference type="GO" id="GO:0009279">
    <property type="term" value="C:cell outer membrane"/>
    <property type="evidence" value="ECO:0007669"/>
    <property type="project" value="UniProtKB-SubCell"/>
</dbReference>
<keyword evidence="6" id="KW-0732">Signal</keyword>
<dbReference type="GO" id="GO:1990281">
    <property type="term" value="C:efflux pump complex"/>
    <property type="evidence" value="ECO:0007669"/>
    <property type="project" value="TreeGrafter"/>
</dbReference>
<dbReference type="InterPro" id="IPR051906">
    <property type="entry name" value="TolC-like"/>
</dbReference>
<protein>
    <submittedName>
        <fullName evidence="7">Outer membrane efflux protein</fullName>
    </submittedName>
</protein>
<evidence type="ECO:0000256" key="2">
    <source>
        <dbReference type="ARBA" id="ARBA00022452"/>
    </source>
</evidence>
<keyword evidence="2" id="KW-1134">Transmembrane beta strand</keyword>
<comment type="caution">
    <text evidence="7">The sequence shown here is derived from an EMBL/GenBank/DDBJ whole genome shotgun (WGS) entry which is preliminary data.</text>
</comment>
<feature type="chain" id="PRO_5003700380" evidence="6">
    <location>
        <begin position="27"/>
        <end position="359"/>
    </location>
</feature>
<dbReference type="PANTHER" id="PTHR30026:SF20">
    <property type="entry name" value="OUTER MEMBRANE PROTEIN TOLC"/>
    <property type="match status" value="1"/>
</dbReference>
<evidence type="ECO:0000256" key="1">
    <source>
        <dbReference type="ARBA" id="ARBA00004442"/>
    </source>
</evidence>
<evidence type="ECO:0000256" key="4">
    <source>
        <dbReference type="ARBA" id="ARBA00023136"/>
    </source>
</evidence>
<dbReference type="STRING" id="1189621.A3SI_10659"/>
<dbReference type="Gene3D" id="1.20.1600.10">
    <property type="entry name" value="Outer membrane efflux proteins (OEP)"/>
    <property type="match status" value="1"/>
</dbReference>
<gene>
    <name evidence="7" type="ORF">A3SI_10659</name>
</gene>
<dbReference type="PANTHER" id="PTHR30026">
    <property type="entry name" value="OUTER MEMBRANE PROTEIN TOLC"/>
    <property type="match status" value="1"/>
</dbReference>
<evidence type="ECO:0000256" key="6">
    <source>
        <dbReference type="SAM" id="SignalP"/>
    </source>
</evidence>
<keyword evidence="3" id="KW-0812">Transmembrane</keyword>
<reference evidence="7 8" key="1">
    <citation type="submission" date="2012-05" db="EMBL/GenBank/DDBJ databases">
        <title>Genome sequence of Nitritalea halalkaliphila LW7.</title>
        <authorList>
            <person name="Jangir P.K."/>
            <person name="Singh A."/>
            <person name="Shivaji S."/>
            <person name="Sharma R."/>
        </authorList>
    </citation>
    <scope>NUCLEOTIDE SEQUENCE [LARGE SCALE GENOMIC DNA]</scope>
    <source>
        <strain evidence="7 8">LW7</strain>
    </source>
</reference>
<organism evidence="7 8">
    <name type="scientific">Nitritalea halalkaliphila LW7</name>
    <dbReference type="NCBI Taxonomy" id="1189621"/>
    <lineage>
        <taxon>Bacteria</taxon>
        <taxon>Pseudomonadati</taxon>
        <taxon>Bacteroidota</taxon>
        <taxon>Cytophagia</taxon>
        <taxon>Cytophagales</taxon>
        <taxon>Cyclobacteriaceae</taxon>
        <taxon>Nitritalea</taxon>
    </lineage>
</organism>
<comment type="subcellular location">
    <subcellularLocation>
        <location evidence="1">Cell outer membrane</location>
    </subcellularLocation>
</comment>
<evidence type="ECO:0000313" key="8">
    <source>
        <dbReference type="Proteomes" id="UP000005551"/>
    </source>
</evidence>
<evidence type="ECO:0000313" key="7">
    <source>
        <dbReference type="EMBL" id="EIM76273.1"/>
    </source>
</evidence>
<evidence type="ECO:0000256" key="3">
    <source>
        <dbReference type="ARBA" id="ARBA00022692"/>
    </source>
</evidence>
<accession>I5C371</accession>
<proteinExistence type="predicted"/>
<feature type="signal peptide" evidence="6">
    <location>
        <begin position="1"/>
        <end position="26"/>
    </location>
</feature>
<evidence type="ECO:0000256" key="5">
    <source>
        <dbReference type="ARBA" id="ARBA00023237"/>
    </source>
</evidence>
<keyword evidence="5" id="KW-0998">Cell outer membrane</keyword>
<keyword evidence="4" id="KW-0472">Membrane</keyword>
<dbReference type="Proteomes" id="UP000005551">
    <property type="component" value="Unassembled WGS sequence"/>
</dbReference>
<name>I5C371_9BACT</name>
<dbReference type="EMBL" id="AJYA01000022">
    <property type="protein sequence ID" value="EIM76273.1"/>
    <property type="molecule type" value="Genomic_DNA"/>
</dbReference>